<proteinExistence type="predicted"/>
<organism evidence="2 3">
    <name type="scientific">Flemingia macrophylla</name>
    <dbReference type="NCBI Taxonomy" id="520843"/>
    <lineage>
        <taxon>Eukaryota</taxon>
        <taxon>Viridiplantae</taxon>
        <taxon>Streptophyta</taxon>
        <taxon>Embryophyta</taxon>
        <taxon>Tracheophyta</taxon>
        <taxon>Spermatophyta</taxon>
        <taxon>Magnoliopsida</taxon>
        <taxon>eudicotyledons</taxon>
        <taxon>Gunneridae</taxon>
        <taxon>Pentapetalae</taxon>
        <taxon>rosids</taxon>
        <taxon>fabids</taxon>
        <taxon>Fabales</taxon>
        <taxon>Fabaceae</taxon>
        <taxon>Papilionoideae</taxon>
        <taxon>50 kb inversion clade</taxon>
        <taxon>NPAAA clade</taxon>
        <taxon>indigoferoid/millettioid clade</taxon>
        <taxon>Phaseoleae</taxon>
        <taxon>Flemingia</taxon>
    </lineage>
</organism>
<accession>A0ABD1L9F2</accession>
<evidence type="ECO:0000313" key="2">
    <source>
        <dbReference type="EMBL" id="KAL2320149.1"/>
    </source>
</evidence>
<dbReference type="Proteomes" id="UP001603857">
    <property type="component" value="Unassembled WGS sequence"/>
</dbReference>
<feature type="compositionally biased region" description="Basic and acidic residues" evidence="1">
    <location>
        <begin position="430"/>
        <end position="440"/>
    </location>
</feature>
<comment type="caution">
    <text evidence="2">The sequence shown here is derived from an EMBL/GenBank/DDBJ whole genome shotgun (WGS) entry which is preliminary data.</text>
</comment>
<reference evidence="2 3" key="1">
    <citation type="submission" date="2024-08" db="EMBL/GenBank/DDBJ databases">
        <title>Insights into the chromosomal genome structure of Flemingia macrophylla.</title>
        <authorList>
            <person name="Ding Y."/>
            <person name="Zhao Y."/>
            <person name="Bi W."/>
            <person name="Wu M."/>
            <person name="Zhao G."/>
            <person name="Gong Y."/>
            <person name="Li W."/>
            <person name="Zhang P."/>
        </authorList>
    </citation>
    <scope>NUCLEOTIDE SEQUENCE [LARGE SCALE GENOMIC DNA]</scope>
    <source>
        <strain evidence="2">DYQJB</strain>
        <tissue evidence="2">Leaf</tissue>
    </source>
</reference>
<dbReference type="AlphaFoldDB" id="A0ABD1L9F2"/>
<feature type="compositionally biased region" description="Basic and acidic residues" evidence="1">
    <location>
        <begin position="38"/>
        <end position="55"/>
    </location>
</feature>
<sequence length="485" mass="54577">MEAETNSSEDASAMSVPSVGQVIGSEEMKFVQNNGNDVDSKYPLVEETRKEDSSKTGEISETPEEICQESSMGSVESKEQTVHQPEGYSIETNIPRHTDSEGLVKVDSIPKSSELEDESTLTLSEVEISRGEMAEKCFKREINEEEESTATDNNQNCRRHSELEQTSKALEDTVENEYTDHQSEAPRMDNVIVKHSNSVGMLTRESSVKSNYDEEALEKIAKSYSVEDSEIKNGGKIMPENAIIKEEQENNQSERSSMKSAITNFVTTEGYVTSERTTKLSHAVDEQKTIKPHSIENFQNKDTREITLEEATDANQLTDVEIQKSEIIAVPEDKAQQTFPAAVSVRNETVDESSQEEIHSEAELAATYTKEVQTTQHEFDVKKDIYEEDKKLSAENKQKPKFQPEAQNQETTFIKKPHSNEETEEIDPTTETKEHEVLASEVKEKLVIEDDGKFNQEEAKKIEDPPILNAAIESRCSKLANSQIF</sequence>
<protein>
    <submittedName>
        <fullName evidence="2">Uncharacterized protein</fullName>
    </submittedName>
</protein>
<keyword evidence="3" id="KW-1185">Reference proteome</keyword>
<feature type="region of interest" description="Disordered" evidence="1">
    <location>
        <begin position="32"/>
        <end position="102"/>
    </location>
</feature>
<dbReference type="EMBL" id="JBGMDY010000010">
    <property type="protein sequence ID" value="KAL2320149.1"/>
    <property type="molecule type" value="Genomic_DNA"/>
</dbReference>
<feature type="compositionally biased region" description="Basic and acidic residues" evidence="1">
    <location>
        <begin position="159"/>
        <end position="171"/>
    </location>
</feature>
<evidence type="ECO:0000256" key="1">
    <source>
        <dbReference type="SAM" id="MobiDB-lite"/>
    </source>
</evidence>
<feature type="region of interest" description="Disordered" evidence="1">
    <location>
        <begin position="140"/>
        <end position="192"/>
    </location>
</feature>
<gene>
    <name evidence="2" type="ORF">Fmac_029118</name>
</gene>
<feature type="region of interest" description="Disordered" evidence="1">
    <location>
        <begin position="391"/>
        <end position="440"/>
    </location>
</feature>
<feature type="compositionally biased region" description="Basic and acidic residues" evidence="1">
    <location>
        <begin position="178"/>
        <end position="187"/>
    </location>
</feature>
<evidence type="ECO:0000313" key="3">
    <source>
        <dbReference type="Proteomes" id="UP001603857"/>
    </source>
</evidence>
<name>A0ABD1L9F2_9FABA</name>